<evidence type="ECO:0000313" key="3">
    <source>
        <dbReference type="Proteomes" id="UP001454036"/>
    </source>
</evidence>
<evidence type="ECO:0000256" key="1">
    <source>
        <dbReference type="SAM" id="MobiDB-lite"/>
    </source>
</evidence>
<proteinExistence type="predicted"/>
<comment type="caution">
    <text evidence="2">The sequence shown here is derived from an EMBL/GenBank/DDBJ whole genome shotgun (WGS) entry which is preliminary data.</text>
</comment>
<feature type="compositionally biased region" description="Basic and acidic residues" evidence="1">
    <location>
        <begin position="93"/>
        <end position="110"/>
    </location>
</feature>
<feature type="region of interest" description="Disordered" evidence="1">
    <location>
        <begin position="93"/>
        <end position="119"/>
    </location>
</feature>
<keyword evidence="3" id="KW-1185">Reference proteome</keyword>
<reference evidence="2 3" key="1">
    <citation type="submission" date="2024-01" db="EMBL/GenBank/DDBJ databases">
        <title>The complete chloroplast genome sequence of Lithospermum erythrorhizon: insights into the phylogenetic relationship among Boraginaceae species and the maternal lineages of purple gromwells.</title>
        <authorList>
            <person name="Okada T."/>
            <person name="Watanabe K."/>
        </authorList>
    </citation>
    <scope>NUCLEOTIDE SEQUENCE [LARGE SCALE GENOMIC DNA]</scope>
</reference>
<evidence type="ECO:0000313" key="2">
    <source>
        <dbReference type="EMBL" id="GAA0164182.1"/>
    </source>
</evidence>
<organism evidence="2 3">
    <name type="scientific">Lithospermum erythrorhizon</name>
    <name type="common">Purple gromwell</name>
    <name type="synonym">Lithospermum officinale var. erythrorhizon</name>
    <dbReference type="NCBI Taxonomy" id="34254"/>
    <lineage>
        <taxon>Eukaryota</taxon>
        <taxon>Viridiplantae</taxon>
        <taxon>Streptophyta</taxon>
        <taxon>Embryophyta</taxon>
        <taxon>Tracheophyta</taxon>
        <taxon>Spermatophyta</taxon>
        <taxon>Magnoliopsida</taxon>
        <taxon>eudicotyledons</taxon>
        <taxon>Gunneridae</taxon>
        <taxon>Pentapetalae</taxon>
        <taxon>asterids</taxon>
        <taxon>lamiids</taxon>
        <taxon>Boraginales</taxon>
        <taxon>Boraginaceae</taxon>
        <taxon>Boraginoideae</taxon>
        <taxon>Lithospermeae</taxon>
        <taxon>Lithospermum</taxon>
    </lineage>
</organism>
<evidence type="ECO:0008006" key="4">
    <source>
        <dbReference type="Google" id="ProtNLM"/>
    </source>
</evidence>
<accession>A0AAV3QJC7</accession>
<protein>
    <recommendedName>
        <fullName evidence="4">Retrotransposon gag domain-containing protein</fullName>
    </recommendedName>
</protein>
<gene>
    <name evidence="2" type="ORF">LIER_19878</name>
</gene>
<dbReference type="EMBL" id="BAABME010004975">
    <property type="protein sequence ID" value="GAA0164182.1"/>
    <property type="molecule type" value="Genomic_DNA"/>
</dbReference>
<sequence>MVIFGGGGKDGDKDQHSLITIKKGESESISSYQERFQTEFNLVPGEDKKIAVIAFVEGLRMGKFKEALLKRRPLDLEEVNERDYKYIQIEEAEKRAEKGRGKRPMEDVRLRSPKPKMRSALDEIGAPDRFYSRADLPRGSAFSRHQGI</sequence>
<dbReference type="Proteomes" id="UP001454036">
    <property type="component" value="Unassembled WGS sequence"/>
</dbReference>
<name>A0AAV3QJC7_LITER</name>
<dbReference type="AlphaFoldDB" id="A0AAV3QJC7"/>